<dbReference type="EMBL" id="BART01015813">
    <property type="protein sequence ID" value="GAG75185.1"/>
    <property type="molecule type" value="Genomic_DNA"/>
</dbReference>
<accession>X0ZZA6</accession>
<protein>
    <recommendedName>
        <fullName evidence="2">Serine protease</fullName>
    </recommendedName>
</protein>
<evidence type="ECO:0000313" key="1">
    <source>
        <dbReference type="EMBL" id="GAG75185.1"/>
    </source>
</evidence>
<dbReference type="SUPFAM" id="SSF50494">
    <property type="entry name" value="Trypsin-like serine proteases"/>
    <property type="match status" value="1"/>
</dbReference>
<reference evidence="1" key="1">
    <citation type="journal article" date="2014" name="Front. Microbiol.">
        <title>High frequency of phylogenetically diverse reductive dehalogenase-homologous genes in deep subseafloor sedimentary metagenomes.</title>
        <authorList>
            <person name="Kawai M."/>
            <person name="Futagami T."/>
            <person name="Toyoda A."/>
            <person name="Takaki Y."/>
            <person name="Nishi S."/>
            <person name="Hori S."/>
            <person name="Arai W."/>
            <person name="Tsubouchi T."/>
            <person name="Morono Y."/>
            <person name="Uchiyama I."/>
            <person name="Ito T."/>
            <person name="Fujiyama A."/>
            <person name="Inagaki F."/>
            <person name="Takami H."/>
        </authorList>
    </citation>
    <scope>NUCLEOTIDE SEQUENCE</scope>
    <source>
        <strain evidence="1">Expedition CK06-06</strain>
    </source>
</reference>
<evidence type="ECO:0008006" key="2">
    <source>
        <dbReference type="Google" id="ProtNLM"/>
    </source>
</evidence>
<dbReference type="Gene3D" id="2.40.10.120">
    <property type="match status" value="1"/>
</dbReference>
<gene>
    <name evidence="1" type="ORF">S01H4_30604</name>
</gene>
<comment type="caution">
    <text evidence="1">The sequence shown here is derived from an EMBL/GenBank/DDBJ whole genome shotgun (WGS) entry which is preliminary data.</text>
</comment>
<organism evidence="1">
    <name type="scientific">marine sediment metagenome</name>
    <dbReference type="NCBI Taxonomy" id="412755"/>
    <lineage>
        <taxon>unclassified sequences</taxon>
        <taxon>metagenomes</taxon>
        <taxon>ecological metagenomes</taxon>
    </lineage>
</organism>
<dbReference type="Pfam" id="PF13365">
    <property type="entry name" value="Trypsin_2"/>
    <property type="match status" value="1"/>
</dbReference>
<dbReference type="InterPro" id="IPR009003">
    <property type="entry name" value="Peptidase_S1_PA"/>
</dbReference>
<sequence length="218" mass="24229">MRKIIIFASFFIFLLTFPNSNVAQQISIIEEYFVNFVKEIQKSTVEILTYNESGILVSRGMGFFVDKKGTIISNRHLFFGISKAIAVTYEGDSIPVLNVIAEDKRADLIKISSKKIPKGSNYLELEVDIPEIWEPVFAIGYALSIGRTISYGFIHSILPIPTFGEVYSNTLPLPDASSGTPVINREGKVSGITVFITHGDTNYHCAIPSIRIAIYLTI</sequence>
<proteinExistence type="predicted"/>
<dbReference type="AlphaFoldDB" id="X0ZZA6"/>
<name>X0ZZA6_9ZZZZ</name>